<gene>
    <name evidence="4" type="ORF">PSALAMII_LOCUS4279</name>
</gene>
<dbReference type="Proteomes" id="UP001152592">
    <property type="component" value="Unassembled WGS sequence"/>
</dbReference>
<feature type="domain" description="Complex 1 LYR protein" evidence="3">
    <location>
        <begin position="42"/>
        <end position="98"/>
    </location>
</feature>
<dbReference type="Pfam" id="PF05347">
    <property type="entry name" value="Complex1_LYR"/>
    <property type="match status" value="1"/>
</dbReference>
<evidence type="ECO:0000256" key="1">
    <source>
        <dbReference type="SAM" id="Coils"/>
    </source>
</evidence>
<sequence length="308" mass="35392">MTIYLHVTTRHQRQGINTFGLSITSGMHKVLVPKHSGAHRVACLSLYRALLQQCRSSNKTPWLDETGSLVRRNFRKYKVLQSPSQTVNALKAGYEALDLIHSSRTNPLDRNRITHMISHAKIKRDKYAQLQKQSQPVAPPPVPLTPRAARKAESIRFQNETSRRHPDAKSVLDRPRPLGEKKRHIPVLVNARGLPFLRFKKPQPRNVSSVIRTKLANRWDWIQRRDGLKVDLLFAQDEEAWDRMTGTKDSGAWPEDIQIAIEDVKTKINQFDMKTKDLAQKMWKVVQAEKALAKAEEKAEEKAKQPEQ</sequence>
<protein>
    <recommendedName>
        <fullName evidence="3">Complex 1 LYR protein domain-containing protein</fullName>
    </recommendedName>
</protein>
<dbReference type="AlphaFoldDB" id="A0A9W4IYU8"/>
<comment type="caution">
    <text evidence="4">The sequence shown here is derived from an EMBL/GenBank/DDBJ whole genome shotgun (WGS) entry which is preliminary data.</text>
</comment>
<dbReference type="EMBL" id="CAJVPD010000221">
    <property type="protein sequence ID" value="CAG8367615.1"/>
    <property type="molecule type" value="Genomic_DNA"/>
</dbReference>
<proteinExistence type="predicted"/>
<evidence type="ECO:0000256" key="2">
    <source>
        <dbReference type="SAM" id="MobiDB-lite"/>
    </source>
</evidence>
<dbReference type="OrthoDB" id="3838338at2759"/>
<name>A0A9W4IYU8_9EURO</name>
<organism evidence="4 5">
    <name type="scientific">Penicillium salamii</name>
    <dbReference type="NCBI Taxonomy" id="1612424"/>
    <lineage>
        <taxon>Eukaryota</taxon>
        <taxon>Fungi</taxon>
        <taxon>Dikarya</taxon>
        <taxon>Ascomycota</taxon>
        <taxon>Pezizomycotina</taxon>
        <taxon>Eurotiomycetes</taxon>
        <taxon>Eurotiomycetidae</taxon>
        <taxon>Eurotiales</taxon>
        <taxon>Aspergillaceae</taxon>
        <taxon>Penicillium</taxon>
    </lineage>
</organism>
<evidence type="ECO:0000313" key="4">
    <source>
        <dbReference type="EMBL" id="CAG8367615.1"/>
    </source>
</evidence>
<accession>A0A9W4IYU8</accession>
<reference evidence="4" key="1">
    <citation type="submission" date="2021-07" db="EMBL/GenBank/DDBJ databases">
        <authorList>
            <person name="Branca A.L. A."/>
        </authorList>
    </citation>
    <scope>NUCLEOTIDE SEQUENCE</scope>
</reference>
<feature type="region of interest" description="Disordered" evidence="2">
    <location>
        <begin position="154"/>
        <end position="179"/>
    </location>
</feature>
<feature type="coiled-coil region" evidence="1">
    <location>
        <begin position="278"/>
        <end position="305"/>
    </location>
</feature>
<evidence type="ECO:0000313" key="5">
    <source>
        <dbReference type="Proteomes" id="UP001152592"/>
    </source>
</evidence>
<evidence type="ECO:0000259" key="3">
    <source>
        <dbReference type="Pfam" id="PF05347"/>
    </source>
</evidence>
<dbReference type="InterPro" id="IPR008011">
    <property type="entry name" value="Complex1_LYR_dom"/>
</dbReference>
<feature type="compositionally biased region" description="Basic and acidic residues" evidence="2">
    <location>
        <begin position="161"/>
        <end position="179"/>
    </location>
</feature>
<keyword evidence="1" id="KW-0175">Coiled coil</keyword>